<evidence type="ECO:0000256" key="2">
    <source>
        <dbReference type="ARBA" id="ARBA00011838"/>
    </source>
</evidence>
<dbReference type="InterPro" id="IPR015973">
    <property type="entry name" value="Ribosomal_eL19_dom2"/>
</dbReference>
<dbReference type="HAMAP" id="MF_01475">
    <property type="entry name" value="Ribosomal_eL19"/>
    <property type="match status" value="1"/>
</dbReference>
<dbReference type="PROSITE" id="PS00526">
    <property type="entry name" value="RIBOSOMAL_L19E"/>
    <property type="match status" value="1"/>
</dbReference>
<dbReference type="CDD" id="cd01418">
    <property type="entry name" value="Ribosomal_L19e_A"/>
    <property type="match status" value="1"/>
</dbReference>
<dbReference type="GeneID" id="97547377"/>
<dbReference type="SUPFAM" id="SSF48140">
    <property type="entry name" value="Ribosomal protein L19 (L19e)"/>
    <property type="match status" value="1"/>
</dbReference>
<keyword evidence="6 7" id="KW-0687">Ribonucleoprotein</keyword>
<evidence type="ECO:0000256" key="4">
    <source>
        <dbReference type="ARBA" id="ARBA00022884"/>
    </source>
</evidence>
<comment type="subunit">
    <text evidence="2 7">Part of the 50S ribosomal subunit.</text>
</comment>
<dbReference type="OrthoDB" id="11624at2157"/>
<dbReference type="Gene3D" id="1.10.1650.10">
    <property type="match status" value="1"/>
</dbReference>
<dbReference type="PANTHER" id="PTHR10722">
    <property type="entry name" value="60S RIBOSOMAL PROTEIN L19"/>
    <property type="match status" value="1"/>
</dbReference>
<dbReference type="Pfam" id="PF01280">
    <property type="entry name" value="Ribosomal_L19e"/>
    <property type="match status" value="1"/>
</dbReference>
<dbReference type="InterPro" id="IPR057260">
    <property type="entry name" value="Ribosomal_L19e_C"/>
</dbReference>
<dbReference type="InterPro" id="IPR039547">
    <property type="entry name" value="Ribosomal_eL19"/>
</dbReference>
<dbReference type="Proteomes" id="UP000245657">
    <property type="component" value="Unassembled WGS sequence"/>
</dbReference>
<dbReference type="GO" id="GO:0003735">
    <property type="term" value="F:structural constituent of ribosome"/>
    <property type="evidence" value="ECO:0007669"/>
    <property type="project" value="InterPro"/>
</dbReference>
<protein>
    <recommendedName>
        <fullName evidence="7">Large ribosomal subunit protein eL19</fullName>
    </recommendedName>
</protein>
<dbReference type="AlphaFoldDB" id="A0A2V2MXP3"/>
<keyword evidence="5 7" id="KW-0689">Ribosomal protein</keyword>
<dbReference type="Gene3D" id="1.20.5.560">
    <property type="entry name" value="Single Heli x bin"/>
    <property type="match status" value="1"/>
</dbReference>
<keyword evidence="3 7" id="KW-0699">rRNA-binding</keyword>
<dbReference type="InterPro" id="IPR000196">
    <property type="entry name" value="Ribosomal_eL19_dom"/>
</dbReference>
<dbReference type="SMART" id="SM01416">
    <property type="entry name" value="Ribosomal_L19e"/>
    <property type="match status" value="1"/>
</dbReference>
<dbReference type="InterPro" id="IPR015974">
    <property type="entry name" value="Ribosomal_eL19_dom3"/>
</dbReference>
<reference evidence="10 11" key="1">
    <citation type="submission" date="2018-05" db="EMBL/GenBank/DDBJ databases">
        <title>Draft genome of Methanospirillum lacunae Ki8-1.</title>
        <authorList>
            <person name="Dueholm M.S."/>
            <person name="Nielsen P.H."/>
            <person name="Bakmann L.F."/>
            <person name="Otzen D.E."/>
        </authorList>
    </citation>
    <scope>NUCLEOTIDE SEQUENCE [LARGE SCALE GENOMIC DNA]</scope>
    <source>
        <strain evidence="10 11">Ki8-1</strain>
    </source>
</reference>
<dbReference type="NCBIfam" id="NF006343">
    <property type="entry name" value="PRK08570.1"/>
    <property type="match status" value="1"/>
</dbReference>
<organism evidence="10 11">
    <name type="scientific">Methanospirillum lacunae</name>
    <dbReference type="NCBI Taxonomy" id="668570"/>
    <lineage>
        <taxon>Archaea</taxon>
        <taxon>Methanobacteriati</taxon>
        <taxon>Methanobacteriota</taxon>
        <taxon>Stenosarchaea group</taxon>
        <taxon>Methanomicrobia</taxon>
        <taxon>Methanomicrobiales</taxon>
        <taxon>Methanospirillaceae</taxon>
        <taxon>Methanospirillum</taxon>
    </lineage>
</organism>
<dbReference type="InterPro" id="IPR035970">
    <property type="entry name" value="60S_ribosomal_eL19_sf"/>
</dbReference>
<dbReference type="EMBL" id="QGMY01000009">
    <property type="protein sequence ID" value="PWR71010.1"/>
    <property type="molecule type" value="Genomic_DNA"/>
</dbReference>
<comment type="caution">
    <text evidence="10">The sequence shown here is derived from an EMBL/GenBank/DDBJ whole genome shotgun (WGS) entry which is preliminary data.</text>
</comment>
<evidence type="ECO:0000313" key="10">
    <source>
        <dbReference type="EMBL" id="PWR71010.1"/>
    </source>
</evidence>
<gene>
    <name evidence="7" type="primary">rpl19e</name>
    <name evidence="10" type="ORF">DK846_13610</name>
</gene>
<dbReference type="Gene3D" id="1.10.1200.60">
    <property type="match status" value="1"/>
</dbReference>
<dbReference type="Pfam" id="PF25476">
    <property type="entry name" value="Ribosomal_L19e_C"/>
    <property type="match status" value="1"/>
</dbReference>
<name>A0A2V2MXP3_9EURY</name>
<dbReference type="GO" id="GO:0070180">
    <property type="term" value="F:large ribosomal subunit rRNA binding"/>
    <property type="evidence" value="ECO:0007669"/>
    <property type="project" value="UniProtKB-UniRule"/>
</dbReference>
<evidence type="ECO:0000256" key="1">
    <source>
        <dbReference type="ARBA" id="ARBA00011082"/>
    </source>
</evidence>
<evidence type="ECO:0000256" key="3">
    <source>
        <dbReference type="ARBA" id="ARBA00022730"/>
    </source>
</evidence>
<dbReference type="FunFam" id="1.10.1650.10:FF:000001">
    <property type="entry name" value="Ribosomal protein L19"/>
    <property type="match status" value="1"/>
</dbReference>
<keyword evidence="11" id="KW-1185">Reference proteome</keyword>
<evidence type="ECO:0000256" key="7">
    <source>
        <dbReference type="HAMAP-Rule" id="MF_01475"/>
    </source>
</evidence>
<dbReference type="InterPro" id="IPR033936">
    <property type="entry name" value="Ribosomal_eL19_arc"/>
</dbReference>
<dbReference type="InterPro" id="IPR023638">
    <property type="entry name" value="Ribosomal_eL19_CS"/>
</dbReference>
<accession>A0A2V2MXP3</accession>
<keyword evidence="4 7" id="KW-0694">RNA-binding</keyword>
<proteinExistence type="inferred from homology"/>
<evidence type="ECO:0000313" key="11">
    <source>
        <dbReference type="Proteomes" id="UP000245657"/>
    </source>
</evidence>
<dbReference type="InterPro" id="IPR057259">
    <property type="entry name" value="Ribosomal_L19e"/>
</dbReference>
<sequence length="148" mass="16996">MSQISGQRRLAAKVLKCGLNRVWFDPEKIDDVQRAISREDIRNLITEGAIAAHQKVGNSRGRARVMMTKRSYGHRKGPGRRKGAIGSRTVSKERWVSRIRAQRKVLRDLRESGEIERSVYRRFYRRAAGGQFRTVAHLKAQIEIGRAQ</sequence>
<dbReference type="GO" id="GO:0006412">
    <property type="term" value="P:translation"/>
    <property type="evidence" value="ECO:0007669"/>
    <property type="project" value="UniProtKB-UniRule"/>
</dbReference>
<dbReference type="InterPro" id="IPR015972">
    <property type="entry name" value="Ribosomal_eL19_dom1"/>
</dbReference>
<evidence type="ECO:0000259" key="9">
    <source>
        <dbReference type="SMART" id="SM01416"/>
    </source>
</evidence>
<feature type="domain" description="Large ribosomal subunit protein eL19" evidence="9">
    <location>
        <begin position="3"/>
        <end position="146"/>
    </location>
</feature>
<dbReference type="GO" id="GO:0022625">
    <property type="term" value="C:cytosolic large ribosomal subunit"/>
    <property type="evidence" value="ECO:0007669"/>
    <property type="project" value="InterPro"/>
</dbReference>
<comment type="similarity">
    <text evidence="1 7 8">Belongs to the eukaryotic ribosomal protein eL19 family.</text>
</comment>
<evidence type="ECO:0000256" key="5">
    <source>
        <dbReference type="ARBA" id="ARBA00022980"/>
    </source>
</evidence>
<evidence type="ECO:0000256" key="8">
    <source>
        <dbReference type="RuleBase" id="RU000574"/>
    </source>
</evidence>
<dbReference type="RefSeq" id="WP_109969504.1">
    <property type="nucleotide sequence ID" value="NZ_CP176093.1"/>
</dbReference>
<evidence type="ECO:0000256" key="6">
    <source>
        <dbReference type="ARBA" id="ARBA00023274"/>
    </source>
</evidence>
<comment type="function">
    <text evidence="7">Binds to the 23S rRNA.</text>
</comment>